<comment type="caution">
    <text evidence="3">The sequence shown here is derived from an EMBL/GenBank/DDBJ whole genome shotgun (WGS) entry which is preliminary data.</text>
</comment>
<dbReference type="Proteomes" id="UP000680304">
    <property type="component" value="Unassembled WGS sequence"/>
</dbReference>
<evidence type="ECO:0000256" key="1">
    <source>
        <dbReference type="SAM" id="Phobius"/>
    </source>
</evidence>
<keyword evidence="4" id="KW-1185">Reference proteome</keyword>
<feature type="transmembrane region" description="Helical" evidence="1">
    <location>
        <begin position="15"/>
        <end position="33"/>
    </location>
</feature>
<dbReference type="InterPro" id="IPR006976">
    <property type="entry name" value="VanZ-like"/>
</dbReference>
<feature type="domain" description="VanZ-like" evidence="2">
    <location>
        <begin position="19"/>
        <end position="131"/>
    </location>
</feature>
<dbReference type="Pfam" id="PF04892">
    <property type="entry name" value="VanZ"/>
    <property type="match status" value="1"/>
</dbReference>
<protein>
    <recommendedName>
        <fullName evidence="2">VanZ-like domain-containing protein</fullName>
    </recommendedName>
</protein>
<keyword evidence="1" id="KW-1133">Transmembrane helix</keyword>
<gene>
    <name evidence="3" type="ORF">PACILC2_00340</name>
</gene>
<evidence type="ECO:0000313" key="4">
    <source>
        <dbReference type="Proteomes" id="UP000680304"/>
    </source>
</evidence>
<feature type="transmembrane region" description="Helical" evidence="1">
    <location>
        <begin position="58"/>
        <end position="75"/>
    </location>
</feature>
<proteinExistence type="predicted"/>
<sequence length="144" mass="16730">MKQTDQRQTGRFRRLWRWLPAVAWMAVIFVLSGREGDELNTVLPLFQQWMPWMESFDWGHYFAYFILALAFDFALGGRADRWSGKLLIVALCGLYGVTDEYHQSFVDGRTPDVLDLRNDCIGAAMAVALTAIPFIRKRWRRIAP</sequence>
<dbReference type="RefSeq" id="WP_062492464.1">
    <property type="nucleotide sequence ID" value="NZ_BOVJ01000001.1"/>
</dbReference>
<evidence type="ECO:0000313" key="3">
    <source>
        <dbReference type="EMBL" id="GIQ61466.1"/>
    </source>
</evidence>
<accession>A0ABQ4MZX1</accession>
<keyword evidence="1" id="KW-0472">Membrane</keyword>
<dbReference type="NCBIfam" id="NF037970">
    <property type="entry name" value="vanZ_1"/>
    <property type="match status" value="1"/>
</dbReference>
<dbReference type="EMBL" id="BOVJ01000001">
    <property type="protein sequence ID" value="GIQ61466.1"/>
    <property type="molecule type" value="Genomic_DNA"/>
</dbReference>
<reference evidence="3 4" key="1">
    <citation type="submission" date="2021-04" db="EMBL/GenBank/DDBJ databases">
        <title>Draft genome sequence of Paenibacillus cisolokensis, LC2-13A.</title>
        <authorList>
            <person name="Uke A."/>
            <person name="Chhe C."/>
            <person name="Baramee S."/>
            <person name="Kosugi A."/>
        </authorList>
    </citation>
    <scope>NUCLEOTIDE SEQUENCE [LARGE SCALE GENOMIC DNA]</scope>
    <source>
        <strain evidence="3 4">LC2-13A</strain>
    </source>
</reference>
<keyword evidence="1" id="KW-0812">Transmembrane</keyword>
<name>A0ABQ4MZX1_9BACL</name>
<organism evidence="3 4">
    <name type="scientific">Paenibacillus cisolokensis</name>
    <dbReference type="NCBI Taxonomy" id="1658519"/>
    <lineage>
        <taxon>Bacteria</taxon>
        <taxon>Bacillati</taxon>
        <taxon>Bacillota</taxon>
        <taxon>Bacilli</taxon>
        <taxon>Bacillales</taxon>
        <taxon>Paenibacillaceae</taxon>
        <taxon>Paenibacillus</taxon>
    </lineage>
</organism>
<evidence type="ECO:0000259" key="2">
    <source>
        <dbReference type="Pfam" id="PF04892"/>
    </source>
</evidence>